<keyword evidence="3 13" id="KW-0813">Transport</keyword>
<keyword evidence="11 13" id="KW-0406">Ion transport</keyword>
<dbReference type="Pfam" id="PF02705">
    <property type="entry name" value="K_trans"/>
    <property type="match status" value="1"/>
</dbReference>
<evidence type="ECO:0000313" key="16">
    <source>
        <dbReference type="EMBL" id="AOH86888.1"/>
    </source>
</evidence>
<feature type="transmembrane region" description="Helical" evidence="13">
    <location>
        <begin position="65"/>
        <end position="88"/>
    </location>
</feature>
<keyword evidence="12 13" id="KW-0472">Membrane</keyword>
<evidence type="ECO:0000256" key="4">
    <source>
        <dbReference type="ARBA" id="ARBA00022475"/>
    </source>
</evidence>
<dbReference type="PANTHER" id="PTHR30540">
    <property type="entry name" value="OSMOTIC STRESS POTASSIUM TRANSPORTER"/>
    <property type="match status" value="1"/>
</dbReference>
<protein>
    <recommendedName>
        <fullName evidence="13">Probable potassium transport system protein Kup</fullName>
    </recommendedName>
</protein>
<name>A0A1B3ZHI2_9SPHN</name>
<evidence type="ECO:0000313" key="17">
    <source>
        <dbReference type="Proteomes" id="UP000094256"/>
    </source>
</evidence>
<dbReference type="HAMAP" id="MF_01522">
    <property type="entry name" value="Kup"/>
    <property type="match status" value="1"/>
</dbReference>
<dbReference type="InterPro" id="IPR053951">
    <property type="entry name" value="K_trans_N"/>
</dbReference>
<dbReference type="GO" id="GO:0015079">
    <property type="term" value="F:potassium ion transmembrane transporter activity"/>
    <property type="evidence" value="ECO:0007669"/>
    <property type="project" value="UniProtKB-UniRule"/>
</dbReference>
<feature type="transmembrane region" description="Helical" evidence="13">
    <location>
        <begin position="234"/>
        <end position="253"/>
    </location>
</feature>
<feature type="transmembrane region" description="Helical" evidence="13">
    <location>
        <begin position="308"/>
        <end position="337"/>
    </location>
</feature>
<accession>A0A1B3ZHI2</accession>
<comment type="function">
    <text evidence="13">Transport of potassium into the cell. Likely operates as a K(+):H(+) symporter.</text>
</comment>
<feature type="transmembrane region" description="Helical" evidence="13">
    <location>
        <begin position="413"/>
        <end position="433"/>
    </location>
</feature>
<dbReference type="InterPro" id="IPR003855">
    <property type="entry name" value="K+_transporter"/>
</dbReference>
<feature type="transmembrane region" description="Helical" evidence="13">
    <location>
        <begin position="158"/>
        <end position="177"/>
    </location>
</feature>
<feature type="transmembrane region" description="Helical" evidence="13">
    <location>
        <begin position="358"/>
        <end position="378"/>
    </location>
</feature>
<feature type="domain" description="K+ potassium transporter integral membrane" evidence="14">
    <location>
        <begin position="31"/>
        <end position="484"/>
    </location>
</feature>
<dbReference type="GO" id="GO:0005886">
    <property type="term" value="C:plasma membrane"/>
    <property type="evidence" value="ECO:0007669"/>
    <property type="project" value="UniProtKB-SubCell"/>
</dbReference>
<reference evidence="16 17" key="1">
    <citation type="submission" date="2016-01" db="EMBL/GenBank/DDBJ databases">
        <title>Complete genome and mega plasmid sequence of Sphingomonas panacis DCY99 elicits systemic resistance in rice to Xanthomonas oryzae.</title>
        <authorList>
            <person name="Kim Y.J."/>
            <person name="Yang D.C."/>
            <person name="Sing P."/>
        </authorList>
    </citation>
    <scope>NUCLEOTIDE SEQUENCE [LARGE SCALE GENOMIC DNA]</scope>
    <source>
        <strain evidence="16 17">DCY99</strain>
    </source>
</reference>
<evidence type="ECO:0000256" key="9">
    <source>
        <dbReference type="ARBA" id="ARBA00022958"/>
    </source>
</evidence>
<feature type="domain" description="K+ potassium transporter C-terminal" evidence="15">
    <location>
        <begin position="494"/>
        <end position="642"/>
    </location>
</feature>
<keyword evidence="17" id="KW-1185">Reference proteome</keyword>
<feature type="transmembrane region" description="Helical" evidence="13">
    <location>
        <begin position="189"/>
        <end position="209"/>
    </location>
</feature>
<feature type="transmembrane region" description="Helical" evidence="13">
    <location>
        <begin position="122"/>
        <end position="146"/>
    </location>
</feature>
<dbReference type="Proteomes" id="UP000094256">
    <property type="component" value="Chromosome"/>
</dbReference>
<evidence type="ECO:0000256" key="7">
    <source>
        <dbReference type="ARBA" id="ARBA00022692"/>
    </source>
</evidence>
<evidence type="ECO:0000256" key="1">
    <source>
        <dbReference type="ARBA" id="ARBA00004141"/>
    </source>
</evidence>
<dbReference type="AlphaFoldDB" id="A0A1B3ZHI2"/>
<keyword evidence="6 13" id="KW-0633">Potassium transport</keyword>
<keyword evidence="4 13" id="KW-1003">Cell membrane</keyword>
<keyword evidence="9 13" id="KW-0630">Potassium</keyword>
<evidence type="ECO:0000256" key="5">
    <source>
        <dbReference type="ARBA" id="ARBA00022519"/>
    </source>
</evidence>
<comment type="catalytic activity">
    <reaction evidence="13">
        <text>K(+)(in) + H(+)(in) = K(+)(out) + H(+)(out)</text>
        <dbReference type="Rhea" id="RHEA:28490"/>
        <dbReference type="ChEBI" id="CHEBI:15378"/>
        <dbReference type="ChEBI" id="CHEBI:29103"/>
    </reaction>
</comment>
<evidence type="ECO:0000256" key="8">
    <source>
        <dbReference type="ARBA" id="ARBA00022847"/>
    </source>
</evidence>
<comment type="subcellular location">
    <subcellularLocation>
        <location evidence="13">Cell membrane</location>
        <topology evidence="13">Multi-pass membrane protein</topology>
    </subcellularLocation>
    <subcellularLocation>
        <location evidence="1">Membrane</location>
        <topology evidence="1">Multi-pass membrane protein</topology>
    </subcellularLocation>
</comment>
<dbReference type="InterPro" id="IPR053952">
    <property type="entry name" value="K_trans_C"/>
</dbReference>
<evidence type="ECO:0000256" key="2">
    <source>
        <dbReference type="ARBA" id="ARBA00007019"/>
    </source>
</evidence>
<keyword evidence="7 13" id="KW-0812">Transmembrane</keyword>
<dbReference type="InterPro" id="IPR023051">
    <property type="entry name" value="Kup"/>
</dbReference>
<gene>
    <name evidence="16" type="primary">trkD</name>
    <name evidence="13" type="synonym">kup</name>
    <name evidence="16" type="ORF">AWL63_17045</name>
</gene>
<evidence type="ECO:0000256" key="11">
    <source>
        <dbReference type="ARBA" id="ARBA00023065"/>
    </source>
</evidence>
<dbReference type="EMBL" id="CP014168">
    <property type="protein sequence ID" value="AOH86888.1"/>
    <property type="molecule type" value="Genomic_DNA"/>
</dbReference>
<keyword evidence="10 13" id="KW-1133">Transmembrane helix</keyword>
<evidence type="ECO:0000256" key="12">
    <source>
        <dbReference type="ARBA" id="ARBA00023136"/>
    </source>
</evidence>
<dbReference type="Pfam" id="PF22776">
    <property type="entry name" value="K_trans_C"/>
    <property type="match status" value="1"/>
</dbReference>
<dbReference type="STRING" id="1560345.AWL63_17045"/>
<keyword evidence="5" id="KW-0997">Cell inner membrane</keyword>
<evidence type="ECO:0000259" key="14">
    <source>
        <dbReference type="Pfam" id="PF02705"/>
    </source>
</evidence>
<organism evidence="16 17">
    <name type="scientific">Sphingomonas panacis</name>
    <dbReference type="NCBI Taxonomy" id="1560345"/>
    <lineage>
        <taxon>Bacteria</taxon>
        <taxon>Pseudomonadati</taxon>
        <taxon>Pseudomonadota</taxon>
        <taxon>Alphaproteobacteria</taxon>
        <taxon>Sphingomonadales</taxon>
        <taxon>Sphingomonadaceae</taxon>
        <taxon>Sphingomonas</taxon>
    </lineage>
</organism>
<keyword evidence="8 13" id="KW-0769">Symport</keyword>
<dbReference type="PANTHER" id="PTHR30540:SF79">
    <property type="entry name" value="LOW AFFINITY POTASSIUM TRANSPORT SYSTEM PROTEIN KUP"/>
    <property type="match status" value="1"/>
</dbReference>
<comment type="similarity">
    <text evidence="2 13">Belongs to the HAK/KUP transporter (TC 2.A.72) family.</text>
</comment>
<dbReference type="GO" id="GO:0015293">
    <property type="term" value="F:symporter activity"/>
    <property type="evidence" value="ECO:0007669"/>
    <property type="project" value="UniProtKB-UniRule"/>
</dbReference>
<evidence type="ECO:0000256" key="13">
    <source>
        <dbReference type="HAMAP-Rule" id="MF_01522"/>
    </source>
</evidence>
<dbReference type="KEGG" id="span:AWL63_17045"/>
<evidence type="ECO:0000256" key="10">
    <source>
        <dbReference type="ARBA" id="ARBA00022989"/>
    </source>
</evidence>
<evidence type="ECO:0000259" key="15">
    <source>
        <dbReference type="Pfam" id="PF22776"/>
    </source>
</evidence>
<evidence type="ECO:0000256" key="6">
    <source>
        <dbReference type="ARBA" id="ARBA00022538"/>
    </source>
</evidence>
<sequence length="642" mass="69648">MVTSAAEPAPAGADLATPGAPSHGADPLPKLALGAIGVVFGDIGTSPLYAFRETFAGHHKLAVDALHIMGVVSLIFWSMLLVVTIQYVTIIMRADNKGEGGSLALLALISGRVKQIRWSRGIVLLGVFATALFYGDSMITPAVTVLGAVEGLAVAQPSLSHLVLPLSGLIIIALFVIQSKGTAKIGLFFGPVMLLYFVVIAALGVMSMVKTPGILWALSPHYAALFFYHDPLRAFLALGSVVLAVTGAEALYADMGHFGRNPIRVSWMFFVLPALMLNYMGQGALLFRDGVPALESPFYKLAPAGWELPLVLIATAAAMIASQAVISGAFSVTQQAIQLGFMPRLRIEHTNAATAGQIYIPLINWLLLAMVLLLVAFFRSSSNLTAAYGIAVTGAMLIDTCLLVVVLRRLWNWPLIAAVPLLAVFFLVDGAYFTANLTKIVSGGWFPLLAGFIIFTILTTWSKGRQLMIARMREGAMPIKVFIQSAATAATRVPGTAVFMTSTPEGVPHALLHNLKHNKVLHERIILLTVKIVDEPYVAEGQRCHLEDLTHGFHRMILKYGFIEEPDVPVALANVHRCGAEFRMMDTSFFLARQTLLASSRPGMMIWREKLFAWMLRNAESAMEFFRLPTNRVVELGSQLEI</sequence>
<feature type="transmembrane region" description="Helical" evidence="13">
    <location>
        <begin position="384"/>
        <end position="406"/>
    </location>
</feature>
<feature type="transmembrane region" description="Helical" evidence="13">
    <location>
        <begin position="265"/>
        <end position="288"/>
    </location>
</feature>
<dbReference type="OrthoDB" id="9805577at2"/>
<feature type="transmembrane region" description="Helical" evidence="13">
    <location>
        <begin position="445"/>
        <end position="462"/>
    </location>
</feature>
<proteinExistence type="inferred from homology"/>
<evidence type="ECO:0000256" key="3">
    <source>
        <dbReference type="ARBA" id="ARBA00022448"/>
    </source>
</evidence>